<keyword evidence="1" id="KW-0732">Signal</keyword>
<organism evidence="2 3">
    <name type="scientific">Neiella litorisoli</name>
    <dbReference type="NCBI Taxonomy" id="2771431"/>
    <lineage>
        <taxon>Bacteria</taxon>
        <taxon>Pseudomonadati</taxon>
        <taxon>Pseudomonadota</taxon>
        <taxon>Gammaproteobacteria</taxon>
        <taxon>Alteromonadales</taxon>
        <taxon>Echinimonadaceae</taxon>
        <taxon>Neiella</taxon>
    </lineage>
</organism>
<name>A0A8J6QQL8_9GAMM</name>
<evidence type="ECO:0000256" key="1">
    <source>
        <dbReference type="SAM" id="SignalP"/>
    </source>
</evidence>
<dbReference type="AlphaFoldDB" id="A0A8J6QQL8"/>
<feature type="chain" id="PRO_5035165926" evidence="1">
    <location>
        <begin position="20"/>
        <end position="136"/>
    </location>
</feature>
<evidence type="ECO:0000313" key="2">
    <source>
        <dbReference type="EMBL" id="MBD1389481.1"/>
    </source>
</evidence>
<evidence type="ECO:0000313" key="3">
    <source>
        <dbReference type="Proteomes" id="UP000638014"/>
    </source>
</evidence>
<dbReference type="EMBL" id="JACXAF010000009">
    <property type="protein sequence ID" value="MBD1389481.1"/>
    <property type="molecule type" value="Genomic_DNA"/>
</dbReference>
<keyword evidence="3" id="KW-1185">Reference proteome</keyword>
<protein>
    <submittedName>
        <fullName evidence="2">Uncharacterized protein</fullName>
    </submittedName>
</protein>
<gene>
    <name evidence="2" type="ORF">IC617_08580</name>
</gene>
<comment type="caution">
    <text evidence="2">The sequence shown here is derived from an EMBL/GenBank/DDBJ whole genome shotgun (WGS) entry which is preliminary data.</text>
</comment>
<sequence length="136" mass="15225">MYRAFLAVAMATVSMSSLALEAPDMSNNGNQVNLFMESVAHNCPLCADNLMFVAELRAKHCREPITIDSLRENATTQQMYPFLLALESVTPHTAAEIKPMIAEAVDCADEEQWIAQSRQLWDEHKEAELKQLTLAK</sequence>
<dbReference type="RefSeq" id="WP_191144587.1">
    <property type="nucleotide sequence ID" value="NZ_JACXAF010000009.1"/>
</dbReference>
<accession>A0A8J6QQL8</accession>
<proteinExistence type="predicted"/>
<dbReference type="Proteomes" id="UP000638014">
    <property type="component" value="Unassembled WGS sequence"/>
</dbReference>
<feature type="signal peptide" evidence="1">
    <location>
        <begin position="1"/>
        <end position="19"/>
    </location>
</feature>
<reference evidence="2" key="1">
    <citation type="submission" date="2020-09" db="EMBL/GenBank/DDBJ databases">
        <title>A novel bacterium of genus Neiella, isolated from South China Sea.</title>
        <authorList>
            <person name="Huang H."/>
            <person name="Mo K."/>
            <person name="Hu Y."/>
        </authorList>
    </citation>
    <scope>NUCLEOTIDE SEQUENCE</scope>
    <source>
        <strain evidence="2">HB171785</strain>
    </source>
</reference>